<dbReference type="PANTHER" id="PTHR21708:SF26">
    <property type="entry name" value="2-DEHYDROPANTOATE 2-REDUCTASE"/>
    <property type="match status" value="1"/>
</dbReference>
<dbReference type="GO" id="GO:0005737">
    <property type="term" value="C:cytoplasm"/>
    <property type="evidence" value="ECO:0007669"/>
    <property type="project" value="TreeGrafter"/>
</dbReference>
<gene>
    <name evidence="3" type="ORF">TrVE_jg5848</name>
</gene>
<proteinExistence type="predicted"/>
<sequence length="357" mass="39357">MVATVAASRISIIGPGAVGSFYGARLLEASRTRYDRNQKAGSVIDPDTEFIFFSPRKGPSPHITACRSTGLSVTSNVFPTMHIKHSPPKTCFTSSADDLQPSEWVVIALKGTEEGLNTLPTILPKLLKADGTSRITVVMNGLVDQKISQIISTLETPVASIFGCAAYICANRERPGHVNHTFCGDLKGGVVESSLDHEAETRHLTNFFESAVSFERSPISHLRWRKSLWNVPFNGLCTLLNVTTDHIAGDVKLREEATTIMQEVIEVANSDLASLSQPQRLSAKDVDAMWLLTDTMGVYFPSTLLDYRNGMELELRYIFDEVVTRAASHGVPIPRTADLVSQLHQRQNEIKNNNKYI</sequence>
<dbReference type="InterPro" id="IPR013332">
    <property type="entry name" value="KPR_N"/>
</dbReference>
<accession>A0A9W7BXT7</accession>
<dbReference type="PANTHER" id="PTHR21708">
    <property type="entry name" value="PROBABLE 2-DEHYDROPANTOATE 2-REDUCTASE"/>
    <property type="match status" value="1"/>
</dbReference>
<reference evidence="4" key="1">
    <citation type="journal article" date="2023" name="Commun. Biol.">
        <title>Genome analysis of Parmales, the sister group of diatoms, reveals the evolutionary specialization of diatoms from phago-mixotrophs to photoautotrophs.</title>
        <authorList>
            <person name="Ban H."/>
            <person name="Sato S."/>
            <person name="Yoshikawa S."/>
            <person name="Yamada K."/>
            <person name="Nakamura Y."/>
            <person name="Ichinomiya M."/>
            <person name="Sato N."/>
            <person name="Blanc-Mathieu R."/>
            <person name="Endo H."/>
            <person name="Kuwata A."/>
            <person name="Ogata H."/>
        </authorList>
    </citation>
    <scope>NUCLEOTIDE SEQUENCE [LARGE SCALE GENOMIC DNA]</scope>
    <source>
        <strain evidence="4">NIES 3699</strain>
    </source>
</reference>
<evidence type="ECO:0000313" key="4">
    <source>
        <dbReference type="Proteomes" id="UP001165160"/>
    </source>
</evidence>
<dbReference type="InterPro" id="IPR051402">
    <property type="entry name" value="KPR-Related"/>
</dbReference>
<organism evidence="3 4">
    <name type="scientific">Triparma verrucosa</name>
    <dbReference type="NCBI Taxonomy" id="1606542"/>
    <lineage>
        <taxon>Eukaryota</taxon>
        <taxon>Sar</taxon>
        <taxon>Stramenopiles</taxon>
        <taxon>Ochrophyta</taxon>
        <taxon>Bolidophyceae</taxon>
        <taxon>Parmales</taxon>
        <taxon>Triparmaceae</taxon>
        <taxon>Triparma</taxon>
    </lineage>
</organism>
<feature type="domain" description="Ketopantoate reductase C-terminal" evidence="2">
    <location>
        <begin position="219"/>
        <end position="347"/>
    </location>
</feature>
<name>A0A9W7BXT7_9STRA</name>
<feature type="domain" description="Ketopantoate reductase N-terminal" evidence="1">
    <location>
        <begin position="61"/>
        <end position="189"/>
    </location>
</feature>
<dbReference type="SUPFAM" id="SSF48179">
    <property type="entry name" value="6-phosphogluconate dehydrogenase C-terminal domain-like"/>
    <property type="match status" value="1"/>
</dbReference>
<keyword evidence="4" id="KW-1185">Reference proteome</keyword>
<dbReference type="Gene3D" id="3.40.50.720">
    <property type="entry name" value="NAD(P)-binding Rossmann-like Domain"/>
    <property type="match status" value="1"/>
</dbReference>
<evidence type="ECO:0008006" key="5">
    <source>
        <dbReference type="Google" id="ProtNLM"/>
    </source>
</evidence>
<dbReference type="Gene3D" id="1.10.1040.10">
    <property type="entry name" value="N-(1-d-carboxylethyl)-l-norvaline Dehydrogenase, domain 2"/>
    <property type="match status" value="1"/>
</dbReference>
<dbReference type="Pfam" id="PF08546">
    <property type="entry name" value="ApbA_C"/>
    <property type="match status" value="1"/>
</dbReference>
<evidence type="ECO:0000259" key="2">
    <source>
        <dbReference type="Pfam" id="PF08546"/>
    </source>
</evidence>
<evidence type="ECO:0000313" key="3">
    <source>
        <dbReference type="EMBL" id="GMH98532.1"/>
    </source>
</evidence>
<evidence type="ECO:0000259" key="1">
    <source>
        <dbReference type="Pfam" id="PF02558"/>
    </source>
</evidence>
<dbReference type="Pfam" id="PF02558">
    <property type="entry name" value="ApbA"/>
    <property type="match status" value="1"/>
</dbReference>
<dbReference type="InterPro" id="IPR013752">
    <property type="entry name" value="KPA_reductase"/>
</dbReference>
<dbReference type="AlphaFoldDB" id="A0A9W7BXT7"/>
<dbReference type="Proteomes" id="UP001165160">
    <property type="component" value="Unassembled WGS sequence"/>
</dbReference>
<dbReference type="EMBL" id="BRXX01000220">
    <property type="protein sequence ID" value="GMH98532.1"/>
    <property type="molecule type" value="Genomic_DNA"/>
</dbReference>
<dbReference type="InterPro" id="IPR013328">
    <property type="entry name" value="6PGD_dom2"/>
</dbReference>
<protein>
    <recommendedName>
        <fullName evidence="5">2-dehydropantoate 2-reductase</fullName>
    </recommendedName>
</protein>
<comment type="caution">
    <text evidence="3">The sequence shown here is derived from an EMBL/GenBank/DDBJ whole genome shotgun (WGS) entry which is preliminary data.</text>
</comment>
<dbReference type="InterPro" id="IPR008927">
    <property type="entry name" value="6-PGluconate_DH-like_C_sf"/>
</dbReference>